<dbReference type="SUPFAM" id="SSF81901">
    <property type="entry name" value="HCP-like"/>
    <property type="match status" value="1"/>
</dbReference>
<organism evidence="1 2">
    <name type="scientific">Shewanella submarina</name>
    <dbReference type="NCBI Taxonomy" id="2016376"/>
    <lineage>
        <taxon>Bacteria</taxon>
        <taxon>Pseudomonadati</taxon>
        <taxon>Pseudomonadota</taxon>
        <taxon>Gammaproteobacteria</taxon>
        <taxon>Alteromonadales</taxon>
        <taxon>Shewanellaceae</taxon>
        <taxon>Shewanella</taxon>
    </lineage>
</organism>
<gene>
    <name evidence="1" type="ORF">ACFOE0_16500</name>
</gene>
<protein>
    <submittedName>
        <fullName evidence="1">Tetratricopeptide repeat protein</fullName>
    </submittedName>
</protein>
<proteinExistence type="predicted"/>
<name>A0ABV7GE14_9GAMM</name>
<reference evidence="2" key="1">
    <citation type="journal article" date="2019" name="Int. J. Syst. Evol. Microbiol.">
        <title>The Global Catalogue of Microorganisms (GCM) 10K type strain sequencing project: providing services to taxonomists for standard genome sequencing and annotation.</title>
        <authorList>
            <consortium name="The Broad Institute Genomics Platform"/>
            <consortium name="The Broad Institute Genome Sequencing Center for Infectious Disease"/>
            <person name="Wu L."/>
            <person name="Ma J."/>
        </authorList>
    </citation>
    <scope>NUCLEOTIDE SEQUENCE [LARGE SCALE GENOMIC DNA]</scope>
    <source>
        <strain evidence="2">KCTC 52277</strain>
    </source>
</reference>
<dbReference type="InterPro" id="IPR011990">
    <property type="entry name" value="TPR-like_helical_dom_sf"/>
</dbReference>
<dbReference type="Proteomes" id="UP001595621">
    <property type="component" value="Unassembled WGS sequence"/>
</dbReference>
<dbReference type="Gene3D" id="1.25.40.10">
    <property type="entry name" value="Tetratricopeptide repeat domain"/>
    <property type="match status" value="2"/>
</dbReference>
<dbReference type="EMBL" id="JBHRTD010000017">
    <property type="protein sequence ID" value="MFC3139769.1"/>
    <property type="molecule type" value="Genomic_DNA"/>
</dbReference>
<evidence type="ECO:0000313" key="2">
    <source>
        <dbReference type="Proteomes" id="UP001595621"/>
    </source>
</evidence>
<keyword evidence="2" id="KW-1185">Reference proteome</keyword>
<evidence type="ECO:0000313" key="1">
    <source>
        <dbReference type="EMBL" id="MFC3139769.1"/>
    </source>
</evidence>
<dbReference type="RefSeq" id="WP_248936265.1">
    <property type="nucleotide sequence ID" value="NZ_JAKILF010000004.1"/>
</dbReference>
<comment type="caution">
    <text evidence="1">The sequence shown here is derived from an EMBL/GenBank/DDBJ whole genome shotgun (WGS) entry which is preliminary data.</text>
</comment>
<accession>A0ABV7GE14</accession>
<sequence length="319" mass="36152">MLRPFRQVEAYVLQHVDGFGYKGVNLPATEALAQRQGNCMTLALMTYAVAQELDVHSRFQMVYTEPVLTDVRNGLAFISDHVRVFLYDAPVGTEGVGGFMTAYDRVAVDYFPDPFNRNGGLIDNHEFLAKFYRNLAADALALDEYNKAFYLIQEGFSLDADSDSLINLMAVLHRRVNEPELATQWYDYGIELGKADLTLLANYQLLASNLQDRSKADKLADMIASLPDKEPYDLYLMGRDALRKQKYHQALDYLTRFLNTSAYYYPAWAELAQAQHAVGQTAQAKRSMAEAIHRASNKEQGSYQAKLLWLKQKADLSKE</sequence>